<dbReference type="InterPro" id="IPR056508">
    <property type="entry name" value="HPAT-like"/>
</dbReference>
<dbReference type="GO" id="GO:0016757">
    <property type="term" value="F:glycosyltransferase activity"/>
    <property type="evidence" value="ECO:0007669"/>
    <property type="project" value="UniProtKB-KW"/>
</dbReference>
<dbReference type="PANTHER" id="PTHR31485:SF4">
    <property type="entry name" value="HYDROXYPROLINE O-ARABINOSYLTRANSFERASE RDN1"/>
    <property type="match status" value="1"/>
</dbReference>
<feature type="compositionally biased region" description="Polar residues" evidence="7">
    <location>
        <begin position="89"/>
        <end position="105"/>
    </location>
</feature>
<sequence length="1563" mass="169236">MKPLRRSTRRLLILTAVGLVSVTSLNFLTDRFQHLPGLPDSSRRDSEEVQHFERRPRLEADGWDSAFHTQAELQEQQQQQRQFDEYTAKGNQQQKSPKVLQAASSLGQQADRNKYHVVVSSDARVYNEWQSRIAYLWYKKVKAQFPGNSMGGFTRLLHSGKPDRLMDELPTAVVNDLSDDVTHGYPVLARPSAFLQFVEQYLPSLPEDYILMCEPDHIFVRPPPLWASPTKPAAYPFTYIVPTDHRELLNRFNKRGVRIEDMAQIGNSPVMMHREQLREVVPLWSQLAMDLHNDGEANVTLGWILDMYAFSLASSQVAAGPIEFALHFDLMLQPPFEDKFNMPAAGGRPGCIIHYTYSQDFDEAGKFMWGKVLIFRYLLMQPCFTPLSYTYAPSQDTCAYLSVEGGVLAGTLADFSSPLHHHLPAALTQVNALCSISSATPITYEFNSSRLGNSGVSHHATQQGPIISFPYVPASSCPSGAESTFRTCNGAPYVTDAGAGLTGAQGALSVWFKWTTSGSLPSQAPLLAFIGPTAGQGGLRIYLGHSFPSAANDAITIVADTATNHYVYQYCGSSNVYQDGLWHQLALSCDGTSPGYALHVDTRSLPLTAVSASASALWFSSFGGAASVVLGGDIDKASGQQRYGGGFSVWSLKVYSQPVGACETGLAEYEGVRQAILQTDPTGFGSNFNSQSDAWWLYDPPSRAISVVRGTLLSATPQRYQAFSTITKPSGEQLTDAEACQDASQATYSRPAQCSSYGSMGPTFTCMLTATPPAPPSPPPPPPAPQTAFYGASTPSAIAQQEAAAKTVAATTVAASVTSSLVTSAVTTQVSTQMGIIGLGQQATTALGSSAMQVGIQPLIDSLQVFALQGHMPVTLSPTYATLASAVGWINFDINFGLGSKPEQHVRRMLAEQVDTHARGRSLQSLDAKTLQTQAETLSKAWNSQVWASAGARLFAIFLIGIIVVAVHALIYQLWRSVRFLNKRPLPQALVFPRIELMYLLATYIGMSEALGMLLGTGQVKGVVVGAIVLAYLALVTALLYLVLRKLIWRQKNFGLEYKIHDAAEGREERSCLGNCLYRCVHGEWDQEVGLDKTEPGRSQQYLASGFSLIHIARLLRRDQMSTVANNMVVPIDAFAFKTSQKAVPRLASSLKAGGTIAAGAAAPAGAACNALQFSRSAHWQALISGAERDSEACAEQLWPAGPVAEAMEKGGHVAWSDATKAGGSGAEGSNLLQPQGEGGEQADPELAATRIETMERFGGLFDAYRGTSFAAGCFLAMQMALKLLLSLVIGLGYGSRSQPGSAGGWGVCLSTLGLQFVYSCVLTWLRPQTDRIKWCTESLAAWLNTWAALCTVILQIDTFRVVQDLMLLAHLISLTFQVCSVWVLTAIQAAFAFAANSQAKAIIETLPDEVKARLQGMAWPSAETVWEAVRSVAEKAKPSSALSAVQLVGAVAPTAVAALAPSVNETEKERKKRLAKEEKAKKKAMNVVRATRPHELPDSLKNSPYRTPVSSSEPSMTTPKRSRPKQGSSMELGNRLMHLAQEREVEEEASKHNSSVKPFATE</sequence>
<keyword evidence="4 8" id="KW-0812">Transmembrane</keyword>
<evidence type="ECO:0000256" key="3">
    <source>
        <dbReference type="ARBA" id="ARBA00022679"/>
    </source>
</evidence>
<feature type="transmembrane region" description="Helical" evidence="8">
    <location>
        <begin position="954"/>
        <end position="975"/>
    </location>
</feature>
<feature type="domain" description="Hydroxyproline O-arabinosyltransferase-like" evidence="9">
    <location>
        <begin position="115"/>
        <end position="376"/>
    </location>
</feature>
<dbReference type="Pfam" id="PF23452">
    <property type="entry name" value="HPAT"/>
    <property type="match status" value="1"/>
</dbReference>
<proteinExistence type="predicted"/>
<protein>
    <recommendedName>
        <fullName evidence="9">Hydroxyproline O-arabinosyltransferase-like domain-containing protein</fullName>
    </recommendedName>
</protein>
<evidence type="ECO:0000259" key="9">
    <source>
        <dbReference type="Pfam" id="PF23452"/>
    </source>
</evidence>
<feature type="transmembrane region" description="Helical" evidence="8">
    <location>
        <begin position="1270"/>
        <end position="1292"/>
    </location>
</feature>
<keyword evidence="11" id="KW-1185">Reference proteome</keyword>
<reference evidence="10 11" key="1">
    <citation type="journal article" date="2024" name="Nat. Commun.">
        <title>Phylogenomics reveals the evolutionary origins of lichenization in chlorophyte algae.</title>
        <authorList>
            <person name="Puginier C."/>
            <person name="Libourel C."/>
            <person name="Otte J."/>
            <person name="Skaloud P."/>
            <person name="Haon M."/>
            <person name="Grisel S."/>
            <person name="Petersen M."/>
            <person name="Berrin J.G."/>
            <person name="Delaux P.M."/>
            <person name="Dal Grande F."/>
            <person name="Keller J."/>
        </authorList>
    </citation>
    <scope>NUCLEOTIDE SEQUENCE [LARGE SCALE GENOMIC DNA]</scope>
    <source>
        <strain evidence="10 11">SAG 2043</strain>
    </source>
</reference>
<feature type="transmembrane region" description="Helical" evidence="8">
    <location>
        <begin position="1369"/>
        <end position="1395"/>
    </location>
</feature>
<dbReference type="Gene3D" id="2.60.120.200">
    <property type="match status" value="1"/>
</dbReference>
<dbReference type="InterPro" id="IPR044845">
    <property type="entry name" value="HPAT/SRGT1-like"/>
</dbReference>
<dbReference type="InterPro" id="IPR013320">
    <property type="entry name" value="ConA-like_dom_sf"/>
</dbReference>
<feature type="transmembrane region" description="Helical" evidence="8">
    <location>
        <begin position="1022"/>
        <end position="1044"/>
    </location>
</feature>
<feature type="transmembrane region" description="Helical" evidence="8">
    <location>
        <begin position="1304"/>
        <end position="1326"/>
    </location>
</feature>
<keyword evidence="5 8" id="KW-1133">Transmembrane helix</keyword>
<dbReference type="EMBL" id="JALJOR010000005">
    <property type="protein sequence ID" value="KAK9816450.1"/>
    <property type="molecule type" value="Genomic_DNA"/>
</dbReference>
<dbReference type="GO" id="GO:0016020">
    <property type="term" value="C:membrane"/>
    <property type="evidence" value="ECO:0007669"/>
    <property type="project" value="UniProtKB-SubCell"/>
</dbReference>
<keyword evidence="2" id="KW-0328">Glycosyltransferase</keyword>
<feature type="transmembrane region" description="Helical" evidence="8">
    <location>
        <begin position="1338"/>
        <end position="1357"/>
    </location>
</feature>
<dbReference type="PANTHER" id="PTHR31485">
    <property type="entry name" value="PEPTIDYL SERINE ALPHA-GALACTOSYLTRANSFERASE"/>
    <property type="match status" value="1"/>
</dbReference>
<name>A0AAW1Q2N9_9CHLO</name>
<keyword evidence="6 8" id="KW-0472">Membrane</keyword>
<keyword evidence="3" id="KW-0808">Transferase</keyword>
<feature type="region of interest" description="Disordered" evidence="7">
    <location>
        <begin position="85"/>
        <end position="105"/>
    </location>
</feature>
<evidence type="ECO:0000256" key="5">
    <source>
        <dbReference type="ARBA" id="ARBA00022989"/>
    </source>
</evidence>
<feature type="compositionally biased region" description="Polar residues" evidence="7">
    <location>
        <begin position="1501"/>
        <end position="1532"/>
    </location>
</feature>
<evidence type="ECO:0000256" key="6">
    <source>
        <dbReference type="ARBA" id="ARBA00023136"/>
    </source>
</evidence>
<feature type="compositionally biased region" description="Basic and acidic residues" evidence="7">
    <location>
        <begin position="1541"/>
        <end position="1552"/>
    </location>
</feature>
<feature type="region of interest" description="Disordered" evidence="7">
    <location>
        <begin position="1476"/>
        <end position="1563"/>
    </location>
</feature>
<organism evidence="10 11">
    <name type="scientific">[Myrmecia] bisecta</name>
    <dbReference type="NCBI Taxonomy" id="41462"/>
    <lineage>
        <taxon>Eukaryota</taxon>
        <taxon>Viridiplantae</taxon>
        <taxon>Chlorophyta</taxon>
        <taxon>core chlorophytes</taxon>
        <taxon>Trebouxiophyceae</taxon>
        <taxon>Trebouxiales</taxon>
        <taxon>Trebouxiaceae</taxon>
        <taxon>Myrmecia</taxon>
    </lineage>
</organism>
<evidence type="ECO:0000256" key="2">
    <source>
        <dbReference type="ARBA" id="ARBA00022676"/>
    </source>
</evidence>
<dbReference type="SUPFAM" id="SSF49899">
    <property type="entry name" value="Concanavalin A-like lectins/glucanases"/>
    <property type="match status" value="1"/>
</dbReference>
<evidence type="ECO:0000256" key="8">
    <source>
        <dbReference type="SAM" id="Phobius"/>
    </source>
</evidence>
<evidence type="ECO:0000313" key="11">
    <source>
        <dbReference type="Proteomes" id="UP001489004"/>
    </source>
</evidence>
<accession>A0AAW1Q2N9</accession>
<evidence type="ECO:0000256" key="4">
    <source>
        <dbReference type="ARBA" id="ARBA00022692"/>
    </source>
</evidence>
<dbReference type="Proteomes" id="UP001489004">
    <property type="component" value="Unassembled WGS sequence"/>
</dbReference>
<evidence type="ECO:0000256" key="7">
    <source>
        <dbReference type="SAM" id="MobiDB-lite"/>
    </source>
</evidence>
<feature type="transmembrane region" description="Helical" evidence="8">
    <location>
        <begin position="996"/>
        <end position="1016"/>
    </location>
</feature>
<evidence type="ECO:0000256" key="1">
    <source>
        <dbReference type="ARBA" id="ARBA00004167"/>
    </source>
</evidence>
<comment type="caution">
    <text evidence="10">The sequence shown here is derived from an EMBL/GenBank/DDBJ whole genome shotgun (WGS) entry which is preliminary data.</text>
</comment>
<feature type="region of interest" description="Disordered" evidence="7">
    <location>
        <begin position="1223"/>
        <end position="1243"/>
    </location>
</feature>
<comment type="subcellular location">
    <subcellularLocation>
        <location evidence="1">Membrane</location>
        <topology evidence="1">Single-pass membrane protein</topology>
    </subcellularLocation>
</comment>
<evidence type="ECO:0000313" key="10">
    <source>
        <dbReference type="EMBL" id="KAK9816450.1"/>
    </source>
</evidence>
<gene>
    <name evidence="10" type="ORF">WJX72_000477</name>
</gene>